<sequence>MSDVDYTSRHKAMLKAVAQGRGQLVGGLRPNLAVDGLWCDFTATNDLVLGGLVRSAGSTAVLTTTGAAVLHQLTA</sequence>
<accession>A0A7W9LZ04</accession>
<evidence type="ECO:0000313" key="1">
    <source>
        <dbReference type="EMBL" id="MBB5801208.1"/>
    </source>
</evidence>
<organism evidence="1 2">
    <name type="scientific">Saccharothrix ecbatanensis</name>
    <dbReference type="NCBI Taxonomy" id="1105145"/>
    <lineage>
        <taxon>Bacteria</taxon>
        <taxon>Bacillati</taxon>
        <taxon>Actinomycetota</taxon>
        <taxon>Actinomycetes</taxon>
        <taxon>Pseudonocardiales</taxon>
        <taxon>Pseudonocardiaceae</taxon>
        <taxon>Saccharothrix</taxon>
    </lineage>
</organism>
<comment type="caution">
    <text evidence="1">The sequence shown here is derived from an EMBL/GenBank/DDBJ whole genome shotgun (WGS) entry which is preliminary data.</text>
</comment>
<reference evidence="1 2" key="1">
    <citation type="submission" date="2020-08" db="EMBL/GenBank/DDBJ databases">
        <title>Sequencing the genomes of 1000 actinobacteria strains.</title>
        <authorList>
            <person name="Klenk H.-P."/>
        </authorList>
    </citation>
    <scope>NUCLEOTIDE SEQUENCE [LARGE SCALE GENOMIC DNA]</scope>
    <source>
        <strain evidence="1 2">DSM 45486</strain>
    </source>
</reference>
<evidence type="ECO:0000313" key="2">
    <source>
        <dbReference type="Proteomes" id="UP000552097"/>
    </source>
</evidence>
<name>A0A7W9LZ04_9PSEU</name>
<dbReference type="RefSeq" id="WP_221483339.1">
    <property type="nucleotide sequence ID" value="NZ_JACHMO010000001.1"/>
</dbReference>
<gene>
    <name evidence="1" type="ORF">F4560_000976</name>
</gene>
<keyword evidence="2" id="KW-1185">Reference proteome</keyword>
<dbReference type="EMBL" id="JACHMO010000001">
    <property type="protein sequence ID" value="MBB5801208.1"/>
    <property type="molecule type" value="Genomic_DNA"/>
</dbReference>
<proteinExistence type="predicted"/>
<dbReference type="AlphaFoldDB" id="A0A7W9LZ04"/>
<protein>
    <submittedName>
        <fullName evidence="1">Uncharacterized protein</fullName>
    </submittedName>
</protein>
<dbReference type="Proteomes" id="UP000552097">
    <property type="component" value="Unassembled WGS sequence"/>
</dbReference>